<proteinExistence type="predicted"/>
<organism evidence="3 4">
    <name type="scientific">Rubripirellula tenax</name>
    <dbReference type="NCBI Taxonomy" id="2528015"/>
    <lineage>
        <taxon>Bacteria</taxon>
        <taxon>Pseudomonadati</taxon>
        <taxon>Planctomycetota</taxon>
        <taxon>Planctomycetia</taxon>
        <taxon>Pirellulales</taxon>
        <taxon>Pirellulaceae</taxon>
        <taxon>Rubripirellula</taxon>
    </lineage>
</organism>
<dbReference type="EMBL" id="SJPW01000010">
    <property type="protein sequence ID" value="TWU44653.1"/>
    <property type="molecule type" value="Genomic_DNA"/>
</dbReference>
<keyword evidence="4" id="KW-1185">Reference proteome</keyword>
<feature type="transmembrane region" description="Helical" evidence="1">
    <location>
        <begin position="183"/>
        <end position="200"/>
    </location>
</feature>
<comment type="caution">
    <text evidence="3">The sequence shown here is derived from an EMBL/GenBank/DDBJ whole genome shotgun (WGS) entry which is preliminary data.</text>
</comment>
<feature type="chain" id="PRO_5022750095" description="PEP-CTERM protein-sorting domain-containing protein" evidence="2">
    <location>
        <begin position="28"/>
        <end position="229"/>
    </location>
</feature>
<reference evidence="3 4" key="1">
    <citation type="submission" date="2019-02" db="EMBL/GenBank/DDBJ databases">
        <title>Deep-cultivation of Planctomycetes and their phenomic and genomic characterization uncovers novel biology.</title>
        <authorList>
            <person name="Wiegand S."/>
            <person name="Jogler M."/>
            <person name="Boedeker C."/>
            <person name="Pinto D."/>
            <person name="Vollmers J."/>
            <person name="Rivas-Marin E."/>
            <person name="Kohn T."/>
            <person name="Peeters S.H."/>
            <person name="Heuer A."/>
            <person name="Rast P."/>
            <person name="Oberbeckmann S."/>
            <person name="Bunk B."/>
            <person name="Jeske O."/>
            <person name="Meyerdierks A."/>
            <person name="Storesund J.E."/>
            <person name="Kallscheuer N."/>
            <person name="Luecker S."/>
            <person name="Lage O.M."/>
            <person name="Pohl T."/>
            <person name="Merkel B.J."/>
            <person name="Hornburger P."/>
            <person name="Mueller R.-W."/>
            <person name="Bruemmer F."/>
            <person name="Labrenz M."/>
            <person name="Spormann A.M."/>
            <person name="Op Den Camp H."/>
            <person name="Overmann J."/>
            <person name="Amann R."/>
            <person name="Jetten M.S.M."/>
            <person name="Mascher T."/>
            <person name="Medema M.H."/>
            <person name="Devos D.P."/>
            <person name="Kaster A.-K."/>
            <person name="Ovreas L."/>
            <person name="Rohde M."/>
            <person name="Galperin M.Y."/>
            <person name="Jogler C."/>
        </authorList>
    </citation>
    <scope>NUCLEOTIDE SEQUENCE [LARGE SCALE GENOMIC DNA]</scope>
    <source>
        <strain evidence="3 4">Poly51</strain>
    </source>
</reference>
<keyword evidence="1" id="KW-0472">Membrane</keyword>
<dbReference type="Proteomes" id="UP000318288">
    <property type="component" value="Unassembled WGS sequence"/>
</dbReference>
<name>A0A5C6E4R4_9BACT</name>
<dbReference type="AlphaFoldDB" id="A0A5C6E4R4"/>
<keyword evidence="2" id="KW-0732">Signal</keyword>
<protein>
    <recommendedName>
        <fullName evidence="5">PEP-CTERM protein-sorting domain-containing protein</fullName>
    </recommendedName>
</protein>
<feature type="signal peptide" evidence="2">
    <location>
        <begin position="1"/>
        <end position="27"/>
    </location>
</feature>
<evidence type="ECO:0000256" key="2">
    <source>
        <dbReference type="SAM" id="SignalP"/>
    </source>
</evidence>
<evidence type="ECO:0000313" key="4">
    <source>
        <dbReference type="Proteomes" id="UP000318288"/>
    </source>
</evidence>
<evidence type="ECO:0008006" key="5">
    <source>
        <dbReference type="Google" id="ProtNLM"/>
    </source>
</evidence>
<keyword evidence="1" id="KW-0812">Transmembrane</keyword>
<evidence type="ECO:0000256" key="1">
    <source>
        <dbReference type="SAM" id="Phobius"/>
    </source>
</evidence>
<accession>A0A5C6E4R4</accession>
<sequence precursor="true">MNLSASNFCVSAFFCLLSLGVHNVGSAAIVFTMQEFGGGVVLTGTGSVDLNGSGFILSEVANQLASVEPDFGIGVGYDVGTPLDLYFSPTPLGNTNPLTIGPGVAELSATSSSGDGIFIQFNDDPAGFFVFALPAGYISNSPISGTATFTGHSLSSLGVIPGTYRWDWDSDFATLTATSVPEPSGTVFLGSFAILAWIAVTRRNHRIQRRTGGQFSRLLASRSPVPADA</sequence>
<gene>
    <name evidence="3" type="ORF">Poly51_59220</name>
</gene>
<keyword evidence="1" id="KW-1133">Transmembrane helix</keyword>
<evidence type="ECO:0000313" key="3">
    <source>
        <dbReference type="EMBL" id="TWU44653.1"/>
    </source>
</evidence>